<dbReference type="GO" id="GO:0031640">
    <property type="term" value="P:killing of cells of another organism"/>
    <property type="evidence" value="ECO:0007669"/>
    <property type="project" value="TreeGrafter"/>
</dbReference>
<protein>
    <submittedName>
        <fullName evidence="3">NKL protein</fullName>
    </submittedName>
</protein>
<dbReference type="PANTHER" id="PTHR15541:SF2">
    <property type="entry name" value="GRANULYSIN"/>
    <property type="match status" value="1"/>
</dbReference>
<accession>A0A7L4H7I2</accession>
<feature type="non-terminal residue" evidence="3">
    <location>
        <position position="86"/>
    </location>
</feature>
<dbReference type="InterPro" id="IPR008139">
    <property type="entry name" value="SaposinB_dom"/>
</dbReference>
<organism evidence="3 4">
    <name type="scientific">Podargus strigoides</name>
    <name type="common">Tawny frogmouth</name>
    <name type="synonym">Caprimulgus strigoides</name>
    <dbReference type="NCBI Taxonomy" id="8905"/>
    <lineage>
        <taxon>Eukaryota</taxon>
        <taxon>Metazoa</taxon>
        <taxon>Chordata</taxon>
        <taxon>Craniata</taxon>
        <taxon>Vertebrata</taxon>
        <taxon>Euteleostomi</taxon>
        <taxon>Archelosauria</taxon>
        <taxon>Archosauria</taxon>
        <taxon>Dinosauria</taxon>
        <taxon>Saurischia</taxon>
        <taxon>Theropoda</taxon>
        <taxon>Coelurosauria</taxon>
        <taxon>Aves</taxon>
        <taxon>Neognathae</taxon>
        <taxon>Neoaves</taxon>
        <taxon>Strisores</taxon>
        <taxon>Caprimulgiformes</taxon>
        <taxon>Podargidae</taxon>
        <taxon>Podargus</taxon>
    </lineage>
</organism>
<dbReference type="SMART" id="SM00741">
    <property type="entry name" value="SapB"/>
    <property type="match status" value="1"/>
</dbReference>
<dbReference type="PANTHER" id="PTHR15541">
    <property type="entry name" value="GRANULYSIN RELATED"/>
    <property type="match status" value="1"/>
</dbReference>
<reference evidence="3 4" key="1">
    <citation type="submission" date="2020-02" db="EMBL/GenBank/DDBJ databases">
        <title>Bird 10,000 Genomes (B10K) Project - Family phase.</title>
        <authorList>
            <person name="Zhang G."/>
        </authorList>
    </citation>
    <scope>NUCLEOTIDE SEQUENCE [LARGE SCALE GENOMIC DNA]</scope>
    <source>
        <strain evidence="3">B10K-DU-001-40</strain>
        <tissue evidence="3">Muscle</tissue>
    </source>
</reference>
<evidence type="ECO:0000256" key="1">
    <source>
        <dbReference type="ARBA" id="ARBA00023157"/>
    </source>
</evidence>
<dbReference type="GO" id="GO:0061844">
    <property type="term" value="P:antimicrobial humoral immune response mediated by antimicrobial peptide"/>
    <property type="evidence" value="ECO:0007669"/>
    <property type="project" value="TreeGrafter"/>
</dbReference>
<dbReference type="InterPro" id="IPR011001">
    <property type="entry name" value="Saposin-like"/>
</dbReference>
<evidence type="ECO:0000313" key="4">
    <source>
        <dbReference type="Proteomes" id="UP000584326"/>
    </source>
</evidence>
<dbReference type="EMBL" id="VZTK01025124">
    <property type="protein sequence ID" value="NXX21061.1"/>
    <property type="molecule type" value="Genomic_DNA"/>
</dbReference>
<proteinExistence type="predicted"/>
<dbReference type="Proteomes" id="UP000584326">
    <property type="component" value="Unassembled WGS sequence"/>
</dbReference>
<name>A0A7L4H7I2_PODST</name>
<dbReference type="InterPro" id="IPR038847">
    <property type="entry name" value="Granulysin-like"/>
</dbReference>
<gene>
    <name evidence="3" type="primary">Nkl</name>
    <name evidence="3" type="ORF">PODSTR_R04528</name>
</gene>
<dbReference type="AlphaFoldDB" id="A0A7L4H7I2"/>
<dbReference type="PROSITE" id="PS50015">
    <property type="entry name" value="SAP_B"/>
    <property type="match status" value="1"/>
</dbReference>
<dbReference type="SUPFAM" id="SSF47862">
    <property type="entry name" value="Saposin"/>
    <property type="match status" value="1"/>
</dbReference>
<dbReference type="Gene3D" id="1.10.225.10">
    <property type="entry name" value="Saposin-like"/>
    <property type="match status" value="1"/>
</dbReference>
<keyword evidence="1" id="KW-1015">Disulfide bond</keyword>
<evidence type="ECO:0000313" key="3">
    <source>
        <dbReference type="EMBL" id="NXX21061.1"/>
    </source>
</evidence>
<sequence>DVLAPGRGKKCSLCTKILGKVKAMAGEDPDEAAVAAALSKCCGARAGPWGRLCRRLLRKYRDRIGAALRDGRDPRAVCAAIGLCRA</sequence>
<evidence type="ECO:0000259" key="2">
    <source>
        <dbReference type="PROSITE" id="PS50015"/>
    </source>
</evidence>
<dbReference type="GO" id="GO:0044194">
    <property type="term" value="C:cytolytic granule"/>
    <property type="evidence" value="ECO:0007669"/>
    <property type="project" value="TreeGrafter"/>
</dbReference>
<dbReference type="GO" id="GO:0042742">
    <property type="term" value="P:defense response to bacterium"/>
    <property type="evidence" value="ECO:0007669"/>
    <property type="project" value="InterPro"/>
</dbReference>
<feature type="domain" description="Saposin B-type" evidence="2">
    <location>
        <begin position="7"/>
        <end position="86"/>
    </location>
</feature>
<feature type="non-terminal residue" evidence="3">
    <location>
        <position position="1"/>
    </location>
</feature>
<keyword evidence="4" id="KW-1185">Reference proteome</keyword>
<dbReference type="OrthoDB" id="69496at2759"/>
<comment type="caution">
    <text evidence="3">The sequence shown here is derived from an EMBL/GenBank/DDBJ whole genome shotgun (WGS) entry which is preliminary data.</text>
</comment>